<dbReference type="Pfam" id="PF14322">
    <property type="entry name" value="SusD-like_3"/>
    <property type="match status" value="1"/>
</dbReference>
<comment type="caution">
    <text evidence="8">The sequence shown here is derived from an EMBL/GenBank/DDBJ whole genome shotgun (WGS) entry which is preliminary data.</text>
</comment>
<dbReference type="InterPro" id="IPR033985">
    <property type="entry name" value="SusD-like_N"/>
</dbReference>
<sequence length="535" mass="60139">MQLKIYPFLLLTLLGMAGCNKDFLVRDNPTATTDEKWWNLESDLNTALGDLYSGLPCGTLGDYGFWTNARMHTSGATDESVFRANFGDWQDYGAGTATVQQGSAQEIYQRKFLYIRNACRFLEHYKKAYVANLEKKERFASEARALRAWYHLELFQLYGPIPIVSKTIDVNEQFVKRNTAAEVIKFIADELELAAAGLPDKYSQGDQFRITKGACYAIQASLYINAGDYANAAIAAKKVIDLQVYTLHHSSDPAANNYAQLFSYNGVGSNEVILFRGQGQRGGFFRSAPKSLNGQSCNSPTAAMVNAYETLQGKTIQELGKDSMAIYAADPVYKNNRDPRLKASIAIPGETFIGMKLEPWKEDGPDAIGKGQSTHTGFWIKKYVDPLDQGNTDGGGMNFIIIRYAEILLDYVESLIETDRWQNADVVHYLNEIRARAGMPDVNTAVYNSKEKLRELVRRERLVELSFEGQRLFDIRRWKIAEKVMNGPAEGAVSPITGKPIVVEVRRFNPERDYLWPIPLLEMTSNPNMVQNPGW</sequence>
<evidence type="ECO:0000259" key="6">
    <source>
        <dbReference type="Pfam" id="PF07980"/>
    </source>
</evidence>
<dbReference type="Proteomes" id="UP001549749">
    <property type="component" value="Unassembled WGS sequence"/>
</dbReference>
<dbReference type="RefSeq" id="WP_354662627.1">
    <property type="nucleotide sequence ID" value="NZ_JBEXAC010000002.1"/>
</dbReference>
<organism evidence="8 9">
    <name type="scientific">Chitinophaga defluvii</name>
    <dbReference type="NCBI Taxonomy" id="3163343"/>
    <lineage>
        <taxon>Bacteria</taxon>
        <taxon>Pseudomonadati</taxon>
        <taxon>Bacteroidota</taxon>
        <taxon>Chitinophagia</taxon>
        <taxon>Chitinophagales</taxon>
        <taxon>Chitinophagaceae</taxon>
        <taxon>Chitinophaga</taxon>
    </lineage>
</organism>
<dbReference type="Gene3D" id="1.25.40.390">
    <property type="match status" value="1"/>
</dbReference>
<keyword evidence="3" id="KW-0732">Signal</keyword>
<dbReference type="EMBL" id="JBEXAC010000002">
    <property type="protein sequence ID" value="MET7000067.1"/>
    <property type="molecule type" value="Genomic_DNA"/>
</dbReference>
<dbReference type="InterPro" id="IPR012944">
    <property type="entry name" value="SusD_RagB_dom"/>
</dbReference>
<evidence type="ECO:0000256" key="3">
    <source>
        <dbReference type="ARBA" id="ARBA00022729"/>
    </source>
</evidence>
<comment type="subcellular location">
    <subcellularLocation>
        <location evidence="1">Cell outer membrane</location>
    </subcellularLocation>
</comment>
<evidence type="ECO:0000256" key="2">
    <source>
        <dbReference type="ARBA" id="ARBA00006275"/>
    </source>
</evidence>
<feature type="domain" description="SusD-like N-terminal" evidence="7">
    <location>
        <begin position="60"/>
        <end position="223"/>
    </location>
</feature>
<dbReference type="Pfam" id="PF07980">
    <property type="entry name" value="SusD_RagB"/>
    <property type="match status" value="1"/>
</dbReference>
<dbReference type="InterPro" id="IPR011990">
    <property type="entry name" value="TPR-like_helical_dom_sf"/>
</dbReference>
<evidence type="ECO:0000256" key="1">
    <source>
        <dbReference type="ARBA" id="ARBA00004442"/>
    </source>
</evidence>
<keyword evidence="4" id="KW-0472">Membrane</keyword>
<dbReference type="PROSITE" id="PS51257">
    <property type="entry name" value="PROKAR_LIPOPROTEIN"/>
    <property type="match status" value="1"/>
</dbReference>
<keyword evidence="5" id="KW-0998">Cell outer membrane</keyword>
<reference evidence="8 9" key="1">
    <citation type="submission" date="2024-06" db="EMBL/GenBank/DDBJ databases">
        <title>Chitinophaga defluvii sp. nov., isolated from municipal sewage.</title>
        <authorList>
            <person name="Zhang L."/>
        </authorList>
    </citation>
    <scope>NUCLEOTIDE SEQUENCE [LARGE SCALE GENOMIC DNA]</scope>
    <source>
        <strain evidence="8 9">H8</strain>
    </source>
</reference>
<accession>A0ABV2TAK3</accession>
<keyword evidence="9" id="KW-1185">Reference proteome</keyword>
<protein>
    <submittedName>
        <fullName evidence="8">RagB/SusD family nutrient uptake outer membrane protein</fullName>
    </submittedName>
</protein>
<feature type="domain" description="RagB/SusD" evidence="6">
    <location>
        <begin position="286"/>
        <end position="535"/>
    </location>
</feature>
<dbReference type="SUPFAM" id="SSF48452">
    <property type="entry name" value="TPR-like"/>
    <property type="match status" value="1"/>
</dbReference>
<comment type="similarity">
    <text evidence="2">Belongs to the SusD family.</text>
</comment>
<evidence type="ECO:0000313" key="8">
    <source>
        <dbReference type="EMBL" id="MET7000067.1"/>
    </source>
</evidence>
<evidence type="ECO:0000256" key="5">
    <source>
        <dbReference type="ARBA" id="ARBA00023237"/>
    </source>
</evidence>
<proteinExistence type="inferred from homology"/>
<name>A0ABV2TAK3_9BACT</name>
<evidence type="ECO:0000256" key="4">
    <source>
        <dbReference type="ARBA" id="ARBA00023136"/>
    </source>
</evidence>
<evidence type="ECO:0000313" key="9">
    <source>
        <dbReference type="Proteomes" id="UP001549749"/>
    </source>
</evidence>
<gene>
    <name evidence="8" type="ORF">ABR189_21940</name>
</gene>
<evidence type="ECO:0000259" key="7">
    <source>
        <dbReference type="Pfam" id="PF14322"/>
    </source>
</evidence>